<dbReference type="SUPFAM" id="SSF56112">
    <property type="entry name" value="Protein kinase-like (PK-like)"/>
    <property type="match status" value="1"/>
</dbReference>
<dbReference type="Pfam" id="PF07714">
    <property type="entry name" value="PK_Tyr_Ser-Thr"/>
    <property type="match status" value="1"/>
</dbReference>
<dbReference type="InterPro" id="IPR001245">
    <property type="entry name" value="Ser-Thr/Tyr_kinase_cat_dom"/>
</dbReference>
<keyword evidence="2" id="KW-0808">Transferase</keyword>
<sequence length="259" mass="30147">MSPPLFSLTEKNKDIKKQCEESIKIINHLWDGGKINVDFIICRLLFESVPVIRNQVLDIYIKKELYERHLSFYLIREVEQQLSPCLYVDRQSKEQHHEQDGWLIFRGTFSDEQAVVVIHQPHVPDHQALYTNVLLTGEDNLHKNQLNQLKHLRHPHIVSLLAFNTMFVPRFYVLQSFGNDLQQELQRRRENQTYYRQVDLVRLLIQVASAVEHCHAQGIIHRNLTAASLSAIAGPRQRALLGSFKLAHKLHGGKEEVVI</sequence>
<keyword evidence="2" id="KW-0418">Kinase</keyword>
<dbReference type="AlphaFoldDB" id="A0AAV4I8I4"/>
<keyword evidence="2" id="KW-0723">Serine/threonine-protein kinase</keyword>
<dbReference type="InterPro" id="IPR011009">
    <property type="entry name" value="Kinase-like_dom_sf"/>
</dbReference>
<dbReference type="PANTHER" id="PTHR24348">
    <property type="entry name" value="SERINE/THREONINE-PROTEIN KINASE UNC-51-RELATED"/>
    <property type="match status" value="1"/>
</dbReference>
<accession>A0AAV4I8I4</accession>
<dbReference type="InterPro" id="IPR000719">
    <property type="entry name" value="Prot_kinase_dom"/>
</dbReference>
<dbReference type="EMBL" id="BMAT01009454">
    <property type="protein sequence ID" value="GFS06602.1"/>
    <property type="molecule type" value="Genomic_DNA"/>
</dbReference>
<keyword evidence="3" id="KW-1185">Reference proteome</keyword>
<feature type="non-terminal residue" evidence="2">
    <location>
        <position position="259"/>
    </location>
</feature>
<dbReference type="InterPro" id="IPR045269">
    <property type="entry name" value="Atg1-like"/>
</dbReference>
<dbReference type="GO" id="GO:0005737">
    <property type="term" value="C:cytoplasm"/>
    <property type="evidence" value="ECO:0007669"/>
    <property type="project" value="TreeGrafter"/>
</dbReference>
<dbReference type="PROSITE" id="PS50011">
    <property type="entry name" value="PROTEIN_KINASE_DOM"/>
    <property type="match status" value="1"/>
</dbReference>
<dbReference type="GO" id="GO:0010506">
    <property type="term" value="P:regulation of autophagy"/>
    <property type="evidence" value="ECO:0007669"/>
    <property type="project" value="InterPro"/>
</dbReference>
<evidence type="ECO:0000259" key="1">
    <source>
        <dbReference type="PROSITE" id="PS50011"/>
    </source>
</evidence>
<dbReference type="Gene3D" id="1.10.510.10">
    <property type="entry name" value="Transferase(Phosphotransferase) domain 1"/>
    <property type="match status" value="1"/>
</dbReference>
<organism evidence="2 3">
    <name type="scientific">Elysia marginata</name>
    <dbReference type="NCBI Taxonomy" id="1093978"/>
    <lineage>
        <taxon>Eukaryota</taxon>
        <taxon>Metazoa</taxon>
        <taxon>Spiralia</taxon>
        <taxon>Lophotrochozoa</taxon>
        <taxon>Mollusca</taxon>
        <taxon>Gastropoda</taxon>
        <taxon>Heterobranchia</taxon>
        <taxon>Euthyneura</taxon>
        <taxon>Panpulmonata</taxon>
        <taxon>Sacoglossa</taxon>
        <taxon>Placobranchoidea</taxon>
        <taxon>Plakobranchidae</taxon>
        <taxon>Elysia</taxon>
    </lineage>
</organism>
<dbReference type="GO" id="GO:0006914">
    <property type="term" value="P:autophagy"/>
    <property type="evidence" value="ECO:0007669"/>
    <property type="project" value="UniProtKB-ARBA"/>
</dbReference>
<reference evidence="2 3" key="1">
    <citation type="journal article" date="2021" name="Elife">
        <title>Chloroplast acquisition without the gene transfer in kleptoplastic sea slugs, Plakobranchus ocellatus.</title>
        <authorList>
            <person name="Maeda T."/>
            <person name="Takahashi S."/>
            <person name="Yoshida T."/>
            <person name="Shimamura S."/>
            <person name="Takaki Y."/>
            <person name="Nagai Y."/>
            <person name="Toyoda A."/>
            <person name="Suzuki Y."/>
            <person name="Arimoto A."/>
            <person name="Ishii H."/>
            <person name="Satoh N."/>
            <person name="Nishiyama T."/>
            <person name="Hasebe M."/>
            <person name="Maruyama T."/>
            <person name="Minagawa J."/>
            <person name="Obokata J."/>
            <person name="Shigenobu S."/>
        </authorList>
    </citation>
    <scope>NUCLEOTIDE SEQUENCE [LARGE SCALE GENOMIC DNA]</scope>
</reference>
<dbReference type="GO" id="GO:0004674">
    <property type="term" value="F:protein serine/threonine kinase activity"/>
    <property type="evidence" value="ECO:0007669"/>
    <property type="project" value="UniProtKB-KW"/>
</dbReference>
<protein>
    <submittedName>
        <fullName evidence="2">Serine/threonine protein kinase</fullName>
    </submittedName>
</protein>
<gene>
    <name evidence="2" type="ORF">ElyMa_004709800</name>
</gene>
<dbReference type="Proteomes" id="UP000762676">
    <property type="component" value="Unassembled WGS sequence"/>
</dbReference>
<evidence type="ECO:0000313" key="3">
    <source>
        <dbReference type="Proteomes" id="UP000762676"/>
    </source>
</evidence>
<feature type="domain" description="Protein kinase" evidence="1">
    <location>
        <begin position="72"/>
        <end position="259"/>
    </location>
</feature>
<dbReference type="GO" id="GO:0005524">
    <property type="term" value="F:ATP binding"/>
    <property type="evidence" value="ECO:0007669"/>
    <property type="project" value="InterPro"/>
</dbReference>
<evidence type="ECO:0000313" key="2">
    <source>
        <dbReference type="EMBL" id="GFS06602.1"/>
    </source>
</evidence>
<comment type="caution">
    <text evidence="2">The sequence shown here is derived from an EMBL/GenBank/DDBJ whole genome shotgun (WGS) entry which is preliminary data.</text>
</comment>
<name>A0AAV4I8I4_9GAST</name>
<proteinExistence type="predicted"/>
<dbReference type="Gene3D" id="3.30.200.20">
    <property type="entry name" value="Phosphorylase Kinase, domain 1"/>
    <property type="match status" value="1"/>
</dbReference>